<evidence type="ECO:0000313" key="1">
    <source>
        <dbReference type="EnsemblMetazoa" id="Aqu2.1.29649_001"/>
    </source>
</evidence>
<dbReference type="EnsemblMetazoa" id="Aqu2.1.29649_001">
    <property type="protein sequence ID" value="Aqu2.1.29649_001"/>
    <property type="gene ID" value="Aqu2.1.29649"/>
</dbReference>
<dbReference type="InParanoid" id="A0A1X7UQ66"/>
<sequence>MLSKEHYQQNLDPQRQKSLKWYYENRDAILSATKDKFLRYKFSDNEMDQLKMALNKENKKRLNKDYND</sequence>
<proteinExistence type="predicted"/>
<organism evidence="1">
    <name type="scientific">Amphimedon queenslandica</name>
    <name type="common">Sponge</name>
    <dbReference type="NCBI Taxonomy" id="400682"/>
    <lineage>
        <taxon>Eukaryota</taxon>
        <taxon>Metazoa</taxon>
        <taxon>Porifera</taxon>
        <taxon>Demospongiae</taxon>
        <taxon>Heteroscleromorpha</taxon>
        <taxon>Haplosclerida</taxon>
        <taxon>Niphatidae</taxon>
        <taxon>Amphimedon</taxon>
    </lineage>
</organism>
<protein>
    <submittedName>
        <fullName evidence="1">Uncharacterized protein</fullName>
    </submittedName>
</protein>
<name>A0A1X7UQ66_AMPQE</name>
<dbReference type="AlphaFoldDB" id="A0A1X7UQ66"/>
<reference evidence="1" key="1">
    <citation type="submission" date="2017-05" db="UniProtKB">
        <authorList>
            <consortium name="EnsemblMetazoa"/>
        </authorList>
    </citation>
    <scope>IDENTIFICATION</scope>
</reference>
<accession>A0A1X7UQ66</accession>